<dbReference type="OrthoDB" id="2354757at2759"/>
<feature type="compositionally biased region" description="Polar residues" evidence="1">
    <location>
        <begin position="284"/>
        <end position="298"/>
    </location>
</feature>
<evidence type="ECO:0000256" key="2">
    <source>
        <dbReference type="SAM" id="Phobius"/>
    </source>
</evidence>
<dbReference type="Proteomes" id="UP000245942">
    <property type="component" value="Unassembled WGS sequence"/>
</dbReference>
<name>A0A316U554_9BASI</name>
<protein>
    <recommendedName>
        <fullName evidence="5">Pali-domain-containing protein</fullName>
    </recommendedName>
</protein>
<keyword evidence="2" id="KW-0812">Transmembrane</keyword>
<proteinExistence type="predicted"/>
<dbReference type="InterPro" id="IPR009571">
    <property type="entry name" value="SUR7/Rim9-like_fungi"/>
</dbReference>
<dbReference type="GO" id="GO:0005886">
    <property type="term" value="C:plasma membrane"/>
    <property type="evidence" value="ECO:0007669"/>
    <property type="project" value="InterPro"/>
</dbReference>
<evidence type="ECO:0000256" key="1">
    <source>
        <dbReference type="SAM" id="MobiDB-lite"/>
    </source>
</evidence>
<dbReference type="AlphaFoldDB" id="A0A316U554"/>
<evidence type="ECO:0000313" key="4">
    <source>
        <dbReference type="Proteomes" id="UP000245942"/>
    </source>
</evidence>
<evidence type="ECO:0000313" key="3">
    <source>
        <dbReference type="EMBL" id="PWN18085.1"/>
    </source>
</evidence>
<dbReference type="GeneID" id="37015109"/>
<keyword evidence="2" id="KW-0472">Membrane</keyword>
<accession>A0A316U554</accession>
<dbReference type="RefSeq" id="XP_025345245.1">
    <property type="nucleotide sequence ID" value="XM_025493375.1"/>
</dbReference>
<gene>
    <name evidence="3" type="ORF">BCV69DRAFT_285384</name>
</gene>
<feature type="transmembrane region" description="Helical" evidence="2">
    <location>
        <begin position="194"/>
        <end position="215"/>
    </location>
</feature>
<dbReference type="PANTHER" id="PTHR28013:SF4">
    <property type="entry name" value="MARVEL DOMAIN-CONTAINING PROTEIN"/>
    <property type="match status" value="1"/>
</dbReference>
<dbReference type="EMBL" id="KZ819338">
    <property type="protein sequence ID" value="PWN18085.1"/>
    <property type="molecule type" value="Genomic_DNA"/>
</dbReference>
<dbReference type="GO" id="GO:0035838">
    <property type="term" value="C:growing cell tip"/>
    <property type="evidence" value="ECO:0007669"/>
    <property type="project" value="TreeGrafter"/>
</dbReference>
<reference evidence="3 4" key="1">
    <citation type="journal article" date="2018" name="Mol. Biol. Evol.">
        <title>Broad Genomic Sampling Reveals a Smut Pathogenic Ancestry of the Fungal Clade Ustilaginomycotina.</title>
        <authorList>
            <person name="Kijpornyongpan T."/>
            <person name="Mondo S.J."/>
            <person name="Barry K."/>
            <person name="Sandor L."/>
            <person name="Lee J."/>
            <person name="Lipzen A."/>
            <person name="Pangilinan J."/>
            <person name="LaButti K."/>
            <person name="Hainaut M."/>
            <person name="Henrissat B."/>
            <person name="Grigoriev I.V."/>
            <person name="Spatafora J.W."/>
            <person name="Aime M.C."/>
        </authorList>
    </citation>
    <scope>NUCLEOTIDE SEQUENCE [LARGE SCALE GENOMIC DNA]</scope>
    <source>
        <strain evidence="3 4">MCA 4718</strain>
    </source>
</reference>
<sequence>MPARKTFCIPSLVTTFIALVLLILVTISVPLTTHDSSPFYIAEAKDLNGTVTDGTGNGPNPNRDLSAVRAGIWGYCTKGVGESNYGYCSHNNHQWNVTFESVNSTTSDYGSVSIGPSWTRGLVVAVVAMVFTAVGFALSFFPHLIVQLVAAFVLFLAMLLTFIAFVIQIAFYVYFLHRIHDVTDSRDVMPGAGFYMTLVCIPLLAFSMVTVFCGWRSDKSGDYPSTGYGAGGYGSDMETGKKGRFAMPWKKNRNAAGAVGGNGSVNGGYGQRSYDDGHNKDSIPLSSRQKVLNAYHSS</sequence>
<feature type="transmembrane region" description="Helical" evidence="2">
    <location>
        <begin position="121"/>
        <end position="141"/>
    </location>
</feature>
<dbReference type="InterPro" id="IPR051380">
    <property type="entry name" value="pH-response_reg_palI/RIM9"/>
</dbReference>
<feature type="region of interest" description="Disordered" evidence="1">
    <location>
        <begin position="255"/>
        <end position="298"/>
    </location>
</feature>
<evidence type="ECO:0008006" key="5">
    <source>
        <dbReference type="Google" id="ProtNLM"/>
    </source>
</evidence>
<feature type="transmembrane region" description="Helical" evidence="2">
    <location>
        <begin position="7"/>
        <end position="29"/>
    </location>
</feature>
<organism evidence="3 4">
    <name type="scientific">Pseudomicrostroma glucosiphilum</name>
    <dbReference type="NCBI Taxonomy" id="1684307"/>
    <lineage>
        <taxon>Eukaryota</taxon>
        <taxon>Fungi</taxon>
        <taxon>Dikarya</taxon>
        <taxon>Basidiomycota</taxon>
        <taxon>Ustilaginomycotina</taxon>
        <taxon>Exobasidiomycetes</taxon>
        <taxon>Microstromatales</taxon>
        <taxon>Microstromatales incertae sedis</taxon>
        <taxon>Pseudomicrostroma</taxon>
    </lineage>
</organism>
<dbReference type="GO" id="GO:0032153">
    <property type="term" value="C:cell division site"/>
    <property type="evidence" value="ECO:0007669"/>
    <property type="project" value="TreeGrafter"/>
</dbReference>
<keyword evidence="4" id="KW-1185">Reference proteome</keyword>
<dbReference type="PANTHER" id="PTHR28013">
    <property type="entry name" value="PROTEIN DCV1-RELATED"/>
    <property type="match status" value="1"/>
</dbReference>
<keyword evidence="2" id="KW-1133">Transmembrane helix</keyword>
<feature type="compositionally biased region" description="Gly residues" evidence="1">
    <location>
        <begin position="258"/>
        <end position="270"/>
    </location>
</feature>
<dbReference type="Gene3D" id="1.20.140.150">
    <property type="match status" value="1"/>
</dbReference>
<feature type="transmembrane region" description="Helical" evidence="2">
    <location>
        <begin position="148"/>
        <end position="174"/>
    </location>
</feature>
<dbReference type="Pfam" id="PF06687">
    <property type="entry name" value="SUR7"/>
    <property type="match status" value="1"/>
</dbReference>
<dbReference type="STRING" id="1684307.A0A316U554"/>